<dbReference type="AlphaFoldDB" id="A0A0P0GRE2"/>
<dbReference type="GO" id="GO:0008270">
    <property type="term" value="F:zinc ion binding"/>
    <property type="evidence" value="ECO:0007669"/>
    <property type="project" value="InterPro"/>
</dbReference>
<dbReference type="KEGG" id="bcel:BcellWH2_02605"/>
<accession>A0A0P0GRE2</accession>
<dbReference type="Proteomes" id="UP000061809">
    <property type="component" value="Chromosome"/>
</dbReference>
<dbReference type="SMART" id="SM00701">
    <property type="entry name" value="PGRP"/>
    <property type="match status" value="1"/>
</dbReference>
<dbReference type="GO" id="GO:0009253">
    <property type="term" value="P:peptidoglycan catabolic process"/>
    <property type="evidence" value="ECO:0007669"/>
    <property type="project" value="InterPro"/>
</dbReference>
<dbReference type="RefSeq" id="WP_029426227.1">
    <property type="nucleotide sequence ID" value="NZ_CAXSKE010000001.1"/>
</dbReference>
<sequence>MRSINMIVVHCSATRADCALTTEDLETIHRRRGFRGIGYHYYIHRDGTVVNTRALELVGAHAKGHNAHSIGICYEGGLDVQGCPADTRTPEQCSALRLLVHQLLKRFRNNIRICGHRDLSPDRNGDGVVEPEEWVKECPCFEVSKDL</sequence>
<dbReference type="InterPro" id="IPR006619">
    <property type="entry name" value="PGRP_domain_met/bac"/>
</dbReference>
<dbReference type="PATRIC" id="fig|246787.4.peg.2682"/>
<dbReference type="CDD" id="cd06583">
    <property type="entry name" value="PGRP"/>
    <property type="match status" value="1"/>
</dbReference>
<dbReference type="Gene3D" id="3.40.80.10">
    <property type="entry name" value="Peptidoglycan recognition protein-like"/>
    <property type="match status" value="1"/>
</dbReference>
<dbReference type="GO" id="GO:0008745">
    <property type="term" value="F:N-acetylmuramoyl-L-alanine amidase activity"/>
    <property type="evidence" value="ECO:0007669"/>
    <property type="project" value="InterPro"/>
</dbReference>
<feature type="domain" description="Peptidoglycan recognition protein family" evidence="3">
    <location>
        <begin position="1"/>
        <end position="120"/>
    </location>
</feature>
<comment type="similarity">
    <text evidence="1">Belongs to the N-acetylmuramoyl-L-alanine amidase 2 family.</text>
</comment>
<dbReference type="Pfam" id="PF01510">
    <property type="entry name" value="Amidase_2"/>
    <property type="match status" value="1"/>
</dbReference>
<reference evidence="4 5" key="1">
    <citation type="journal article" date="2015" name="Science">
        <title>Genetic determinants of in vivo fitness and diet responsiveness in multiple human gut Bacteroides.</title>
        <authorList>
            <person name="Wu M."/>
            <person name="McNulty N.P."/>
            <person name="Rodionov D.A."/>
            <person name="Khoroshkin M.S."/>
            <person name="Griffin N.W."/>
            <person name="Cheng J."/>
            <person name="Latreille P."/>
            <person name="Kerstetter R.A."/>
            <person name="Terrapon N."/>
            <person name="Henrissat B."/>
            <person name="Osterman A.L."/>
            <person name="Gordon J.I."/>
        </authorList>
    </citation>
    <scope>NUCLEOTIDE SEQUENCE [LARGE SCALE GENOMIC DNA]</scope>
    <source>
        <strain evidence="4 5">WH2</strain>
    </source>
</reference>
<protein>
    <submittedName>
        <fullName evidence="4">N-acetylmuramoyl-L-alanine amidase</fullName>
    </submittedName>
</protein>
<dbReference type="InterPro" id="IPR002502">
    <property type="entry name" value="Amidase_domain"/>
</dbReference>
<evidence type="ECO:0000313" key="5">
    <source>
        <dbReference type="Proteomes" id="UP000061809"/>
    </source>
</evidence>
<evidence type="ECO:0000256" key="1">
    <source>
        <dbReference type="ARBA" id="ARBA00007553"/>
    </source>
</evidence>
<dbReference type="InterPro" id="IPR018247">
    <property type="entry name" value="EF_Hand_1_Ca_BS"/>
</dbReference>
<evidence type="ECO:0000259" key="3">
    <source>
        <dbReference type="SMART" id="SM00701"/>
    </source>
</evidence>
<evidence type="ECO:0000313" key="4">
    <source>
        <dbReference type="EMBL" id="ALJ59844.1"/>
    </source>
</evidence>
<proteinExistence type="inferred from homology"/>
<dbReference type="EMBL" id="CP012801">
    <property type="protein sequence ID" value="ALJ59844.1"/>
    <property type="molecule type" value="Genomic_DNA"/>
</dbReference>
<organism evidence="4 5">
    <name type="scientific">Bacteroides cellulosilyticus</name>
    <dbReference type="NCBI Taxonomy" id="246787"/>
    <lineage>
        <taxon>Bacteria</taxon>
        <taxon>Pseudomonadati</taxon>
        <taxon>Bacteroidota</taxon>
        <taxon>Bacteroidia</taxon>
        <taxon>Bacteroidales</taxon>
        <taxon>Bacteroidaceae</taxon>
        <taxon>Bacteroides</taxon>
    </lineage>
</organism>
<dbReference type="InterPro" id="IPR015510">
    <property type="entry name" value="PGRP"/>
</dbReference>
<dbReference type="InterPro" id="IPR036505">
    <property type="entry name" value="Amidase/PGRP_sf"/>
</dbReference>
<name>A0A0P0GRE2_9BACE</name>
<dbReference type="SMART" id="SM00644">
    <property type="entry name" value="Ami_2"/>
    <property type="match status" value="1"/>
</dbReference>
<dbReference type="PROSITE" id="PS00018">
    <property type="entry name" value="EF_HAND_1"/>
    <property type="match status" value="1"/>
</dbReference>
<dbReference type="FunFam" id="3.40.80.10:FF:000008">
    <property type="entry name" value="N-acetylmuramoyl-L-alanine amidase"/>
    <property type="match status" value="1"/>
</dbReference>
<gene>
    <name evidence="4" type="ORF">BcellWH2_02605</name>
</gene>
<dbReference type="SUPFAM" id="SSF55846">
    <property type="entry name" value="N-acetylmuramoyl-L-alanine amidase-like"/>
    <property type="match status" value="1"/>
</dbReference>
<feature type="domain" description="N-acetylmuramoyl-L-alanine amidase" evidence="2">
    <location>
        <begin position="2"/>
        <end position="128"/>
    </location>
</feature>
<evidence type="ECO:0000259" key="2">
    <source>
        <dbReference type="SMART" id="SM00644"/>
    </source>
</evidence>
<dbReference type="PANTHER" id="PTHR11022">
    <property type="entry name" value="PEPTIDOGLYCAN RECOGNITION PROTEIN"/>
    <property type="match status" value="1"/>
</dbReference>
<dbReference type="PANTHER" id="PTHR11022:SF41">
    <property type="entry name" value="PEPTIDOGLYCAN-RECOGNITION PROTEIN LC-RELATED"/>
    <property type="match status" value="1"/>
</dbReference>